<keyword evidence="2" id="KW-0184">Conjugation</keyword>
<name>A0AAJ1T1G8_9BACI</name>
<evidence type="ECO:0000313" key="5">
    <source>
        <dbReference type="EMBL" id="MDQ0216863.1"/>
    </source>
</evidence>
<comment type="caution">
    <text evidence="5">The sequence shown here is derived from an EMBL/GenBank/DDBJ whole genome shotgun (WGS) entry which is preliminary data.</text>
</comment>
<dbReference type="EMBL" id="JAUSUC010000090">
    <property type="protein sequence ID" value="MDQ0216863.1"/>
    <property type="molecule type" value="Genomic_DNA"/>
</dbReference>
<evidence type="ECO:0000259" key="4">
    <source>
        <dbReference type="Pfam" id="PF03389"/>
    </source>
</evidence>
<evidence type="ECO:0000256" key="2">
    <source>
        <dbReference type="ARBA" id="ARBA00022971"/>
    </source>
</evidence>
<sequence>MEQWREQWAEHANKALEREGIQDRISHLSHEARGLEVLPTIHLGHVAHEMEKRGVESNRGTINRDREEYNRVVVDLQTYREEKRALEQELARQQEQKQQVEPFNTPTKRVPVQEVPNISQVESTLLNMEKQFKQLEEKAKQVKDTDQ</sequence>
<accession>A0AAJ1T1G8</accession>
<proteinExistence type="inferred from homology"/>
<evidence type="ECO:0000256" key="1">
    <source>
        <dbReference type="ARBA" id="ARBA00010873"/>
    </source>
</evidence>
<reference evidence="5" key="1">
    <citation type="submission" date="2023-07" db="EMBL/GenBank/DDBJ databases">
        <title>Genomic Encyclopedia of Type Strains, Phase IV (KMG-IV): sequencing the most valuable type-strain genomes for metagenomic binning, comparative biology and taxonomic classification.</title>
        <authorList>
            <person name="Goeker M."/>
        </authorList>
    </citation>
    <scope>NUCLEOTIDE SEQUENCE</scope>
    <source>
        <strain evidence="5">DSM 23947</strain>
    </source>
</reference>
<comment type="similarity">
    <text evidence="1">Belongs to the MobA/MobL family.</text>
</comment>
<keyword evidence="6" id="KW-1185">Reference proteome</keyword>
<dbReference type="AlphaFoldDB" id="A0AAJ1T1G8"/>
<evidence type="ECO:0000256" key="3">
    <source>
        <dbReference type="SAM" id="MobiDB-lite"/>
    </source>
</evidence>
<dbReference type="Proteomes" id="UP001237207">
    <property type="component" value="Unassembled WGS sequence"/>
</dbReference>
<evidence type="ECO:0000313" key="6">
    <source>
        <dbReference type="Proteomes" id="UP001237207"/>
    </source>
</evidence>
<protein>
    <submittedName>
        <fullName evidence="5">Nucleic acid-binding Zn-ribbon protein</fullName>
    </submittedName>
</protein>
<dbReference type="Pfam" id="PF03389">
    <property type="entry name" value="MobA_MobL"/>
    <property type="match status" value="1"/>
</dbReference>
<gene>
    <name evidence="5" type="ORF">J2S13_003361</name>
</gene>
<dbReference type="InterPro" id="IPR005053">
    <property type="entry name" value="MobA_MobL"/>
</dbReference>
<feature type="region of interest" description="Disordered" evidence="3">
    <location>
        <begin position="90"/>
        <end position="113"/>
    </location>
</feature>
<feature type="domain" description="MobA/MobL protein" evidence="4">
    <location>
        <begin position="1"/>
        <end position="53"/>
    </location>
</feature>
<dbReference type="Gene3D" id="3.30.930.30">
    <property type="match status" value="1"/>
</dbReference>
<organism evidence="5 6">
    <name type="scientific">Oikeobacillus pervagus</name>
    <dbReference type="NCBI Taxonomy" id="1325931"/>
    <lineage>
        <taxon>Bacteria</taxon>
        <taxon>Bacillati</taxon>
        <taxon>Bacillota</taxon>
        <taxon>Bacilli</taxon>
        <taxon>Bacillales</taxon>
        <taxon>Bacillaceae</taxon>
        <taxon>Oikeobacillus</taxon>
    </lineage>
</organism>